<comment type="caution">
    <text evidence="2">The sequence shown here is derived from an EMBL/GenBank/DDBJ whole genome shotgun (WGS) entry which is preliminary data.</text>
</comment>
<dbReference type="RefSeq" id="WP_007536814.1">
    <property type="nucleotide sequence ID" value="NZ_HF536773.1"/>
</dbReference>
<feature type="transmembrane region" description="Helical" evidence="1">
    <location>
        <begin position="30"/>
        <end position="59"/>
    </location>
</feature>
<evidence type="ECO:0000256" key="1">
    <source>
        <dbReference type="SAM" id="Phobius"/>
    </source>
</evidence>
<reference evidence="2 3" key="1">
    <citation type="journal article" date="2013" name="Genome Announc.">
        <title>Draft Genome Sequence of Rhizobium mesoamericanum STM3625, a Nitrogen-Fixing Symbiont of Mimosa pudica Isolated in French Guiana (South America).</title>
        <authorList>
            <person name="Moulin L."/>
            <person name="Mornico D."/>
            <person name="Melkonian R."/>
            <person name="Klonowska A."/>
        </authorList>
    </citation>
    <scope>NUCLEOTIDE SEQUENCE [LARGE SCALE GENOMIC DNA]</scope>
    <source>
        <strain evidence="2 3">STM3625</strain>
    </source>
</reference>
<keyword evidence="1" id="KW-0812">Transmembrane</keyword>
<name>K0PRY3_9HYPH</name>
<evidence type="ECO:0000313" key="3">
    <source>
        <dbReference type="Proteomes" id="UP000009319"/>
    </source>
</evidence>
<keyword evidence="1" id="KW-0472">Membrane</keyword>
<protein>
    <recommendedName>
        <fullName evidence="4">PhnA-like protein</fullName>
    </recommendedName>
</protein>
<keyword evidence="3" id="KW-1185">Reference proteome</keyword>
<feature type="transmembrane region" description="Helical" evidence="1">
    <location>
        <begin position="71"/>
        <end position="95"/>
    </location>
</feature>
<feature type="transmembrane region" description="Helical" evidence="1">
    <location>
        <begin position="267"/>
        <end position="290"/>
    </location>
</feature>
<evidence type="ECO:0000313" key="2">
    <source>
        <dbReference type="EMBL" id="CCM79491.1"/>
    </source>
</evidence>
<sequence>MSQPATSRLPGDADYVADPRLTASHHKISWGAVFAGVILALSTQFLLNLLGVGIGAAVLDPATSDNPAASTFSIVGGLWFVAAGIVAAYIGGYVASRLSGRPDKFTGGFHGVTAWGVTTLVVLYMLTTSVGALVGGAFSGLSSVVGGVSQTAASVASTAAPSIAAATDPMGNIERQIRDATGGNDPQALQNAAIAAMRAVVSGDQSKIDEAKTRAADALAKAQNIPVEQARAKVDEYQKSYSATVDEAKRKAIDAAQKTATVVSRGALLGFAALVLGALAGWFGGVAGIVRSTTVRQYPVARNP</sequence>
<feature type="transmembrane region" description="Helical" evidence="1">
    <location>
        <begin position="107"/>
        <end position="126"/>
    </location>
</feature>
<dbReference type="STRING" id="1211777.BN77_p10768"/>
<dbReference type="eggNOG" id="COG1196">
    <property type="taxonomic scope" value="Bacteria"/>
</dbReference>
<keyword evidence="1" id="KW-1133">Transmembrane helix</keyword>
<proteinExistence type="predicted"/>
<dbReference type="Proteomes" id="UP000009319">
    <property type="component" value="Unassembled WGS sequence"/>
</dbReference>
<gene>
    <name evidence="2" type="ORF">BN77_p10768</name>
</gene>
<organism evidence="2 3">
    <name type="scientific">Rhizobium mesoamericanum STM3625</name>
    <dbReference type="NCBI Taxonomy" id="1211777"/>
    <lineage>
        <taxon>Bacteria</taxon>
        <taxon>Pseudomonadati</taxon>
        <taxon>Pseudomonadota</taxon>
        <taxon>Alphaproteobacteria</taxon>
        <taxon>Hyphomicrobiales</taxon>
        <taxon>Rhizobiaceae</taxon>
        <taxon>Rhizobium/Agrobacterium group</taxon>
        <taxon>Rhizobium</taxon>
    </lineage>
</organism>
<evidence type="ECO:0008006" key="4">
    <source>
        <dbReference type="Google" id="ProtNLM"/>
    </source>
</evidence>
<dbReference type="AlphaFoldDB" id="K0PRY3"/>
<dbReference type="EMBL" id="CANI01000044">
    <property type="protein sequence ID" value="CCM79491.1"/>
    <property type="molecule type" value="Genomic_DNA"/>
</dbReference>
<accession>K0PRY3</accession>
<dbReference type="HOGENOM" id="CLU_063844_2_1_5"/>